<comment type="caution">
    <text evidence="4">The sequence shown here is derived from an EMBL/GenBank/DDBJ whole genome shotgun (WGS) entry which is preliminary data.</text>
</comment>
<evidence type="ECO:0000256" key="1">
    <source>
        <dbReference type="HAMAP-Rule" id="MF_00095"/>
    </source>
</evidence>
<evidence type="ECO:0000313" key="5">
    <source>
        <dbReference type="Proteomes" id="UP000248057"/>
    </source>
</evidence>
<dbReference type="NCBIfam" id="TIGR00230">
    <property type="entry name" value="sfsA"/>
    <property type="match status" value="1"/>
</dbReference>
<comment type="similarity">
    <text evidence="1">Belongs to the SfsA family.</text>
</comment>
<feature type="domain" description="Sugar fermentation stimulation protein C-terminal" evidence="2">
    <location>
        <begin position="94"/>
        <end position="254"/>
    </location>
</feature>
<dbReference type="PANTHER" id="PTHR30545">
    <property type="entry name" value="SUGAR FERMENTATION STIMULATION PROTEIN A"/>
    <property type="match status" value="1"/>
</dbReference>
<dbReference type="AlphaFoldDB" id="A0A2V3XZ86"/>
<sequence length="270" mass="30233">MRYEHMIQGTFISRPNRFIAHVAIRREAGGEEETVVCHVKNTGRCRELLLPGTAVILQFHPEAAALGRKTEYSLIGVLKERNGELLLINMDSQAPNQVAAEWLHAMEQAPTLPVNGYDGEKFQPVLRLANIRREVTYRQSRFDLAFDMVFTASSASAFQSCTKPAFMEVKGVTLEENGVAMFPDAPTERGIKHILELAEAVKAGYEAYILFVIQMKGIREFTPNQKTHPQFGDALRLAHEAGVHILAYDCIVTADTLEIDRAVPVFLSKY</sequence>
<proteinExistence type="inferred from homology"/>
<name>A0A2V3XZ86_9FIRM</name>
<feature type="domain" description="SfsA N-terminal OB" evidence="3">
    <location>
        <begin position="12"/>
        <end position="80"/>
    </location>
</feature>
<dbReference type="Proteomes" id="UP000248057">
    <property type="component" value="Unassembled WGS sequence"/>
</dbReference>
<dbReference type="PANTHER" id="PTHR30545:SF2">
    <property type="entry name" value="SUGAR FERMENTATION STIMULATION PROTEIN A"/>
    <property type="match status" value="1"/>
</dbReference>
<evidence type="ECO:0000259" key="2">
    <source>
        <dbReference type="Pfam" id="PF03749"/>
    </source>
</evidence>
<dbReference type="GO" id="GO:0003677">
    <property type="term" value="F:DNA binding"/>
    <property type="evidence" value="ECO:0007669"/>
    <property type="project" value="InterPro"/>
</dbReference>
<dbReference type="EMBL" id="QJKD01000023">
    <property type="protein sequence ID" value="PXX45807.1"/>
    <property type="molecule type" value="Genomic_DNA"/>
</dbReference>
<dbReference type="Pfam" id="PF03749">
    <property type="entry name" value="SfsA"/>
    <property type="match status" value="1"/>
</dbReference>
<evidence type="ECO:0000313" key="4">
    <source>
        <dbReference type="EMBL" id="PXX45807.1"/>
    </source>
</evidence>
<gene>
    <name evidence="1" type="primary">sfsA</name>
    <name evidence="4" type="ORF">DFR60_12349</name>
</gene>
<dbReference type="HAMAP" id="MF_00095">
    <property type="entry name" value="SfsA"/>
    <property type="match status" value="1"/>
</dbReference>
<dbReference type="Gene3D" id="2.40.50.580">
    <property type="match status" value="1"/>
</dbReference>
<dbReference type="InterPro" id="IPR040452">
    <property type="entry name" value="SfsA_C"/>
</dbReference>
<reference evidence="4 5" key="1">
    <citation type="submission" date="2018-05" db="EMBL/GenBank/DDBJ databases">
        <title>Genomic Encyclopedia of Type Strains, Phase IV (KMG-IV): sequencing the most valuable type-strain genomes for metagenomic binning, comparative biology and taxonomic classification.</title>
        <authorList>
            <person name="Goeker M."/>
        </authorList>
    </citation>
    <scope>NUCLEOTIDE SEQUENCE [LARGE SCALE GENOMIC DNA]</scope>
    <source>
        <strain evidence="4 5">DSM 24995</strain>
    </source>
</reference>
<dbReference type="RefSeq" id="WP_110326127.1">
    <property type="nucleotide sequence ID" value="NZ_QJKD01000023.1"/>
</dbReference>
<dbReference type="Pfam" id="PF17746">
    <property type="entry name" value="SfsA_N"/>
    <property type="match status" value="1"/>
</dbReference>
<protein>
    <recommendedName>
        <fullName evidence="1">Sugar fermentation stimulation protein homolog</fullName>
    </recommendedName>
</protein>
<dbReference type="Gene3D" id="3.40.1350.60">
    <property type="match status" value="1"/>
</dbReference>
<dbReference type="CDD" id="cd22359">
    <property type="entry name" value="SfsA-like_bacterial"/>
    <property type="match status" value="1"/>
</dbReference>
<dbReference type="InterPro" id="IPR041465">
    <property type="entry name" value="SfsA_N"/>
</dbReference>
<accession>A0A2V3XZ86</accession>
<organism evidence="4 5">
    <name type="scientific">Hungatella effluvii</name>
    <dbReference type="NCBI Taxonomy" id="1096246"/>
    <lineage>
        <taxon>Bacteria</taxon>
        <taxon>Bacillati</taxon>
        <taxon>Bacillota</taxon>
        <taxon>Clostridia</taxon>
        <taxon>Lachnospirales</taxon>
        <taxon>Lachnospiraceae</taxon>
        <taxon>Hungatella</taxon>
    </lineage>
</organism>
<evidence type="ECO:0000259" key="3">
    <source>
        <dbReference type="Pfam" id="PF17746"/>
    </source>
</evidence>
<dbReference type="InterPro" id="IPR005224">
    <property type="entry name" value="SfsA"/>
</dbReference>
<keyword evidence="5" id="KW-1185">Reference proteome</keyword>
<dbReference type="GeneID" id="86064657"/>